<protein>
    <recommendedName>
        <fullName evidence="4">Lipoprotein</fullName>
    </recommendedName>
</protein>
<proteinExistence type="predicted"/>
<dbReference type="Proteomes" id="UP000606172">
    <property type="component" value="Unassembled WGS sequence"/>
</dbReference>
<accession>A0A919RCW5</accession>
<sequence length="148" mass="15594">MGKGPVSQAAVAIKLLLAFTVLPGCGSSGANTWDCEALEREISVLEKAVVPIMSHRVRTISTTNDCDSGGGAWLTIELTSSQAAGAVLADFRTLSWEEAAAEEMRGMMAGNGKGVKKKIDGRYVVVAIGNERTGLTTSGLVYYLDEKP</sequence>
<dbReference type="AlphaFoldDB" id="A0A919RCW5"/>
<dbReference type="EMBL" id="BOOW01000010">
    <property type="protein sequence ID" value="GII91611.1"/>
    <property type="molecule type" value="Genomic_DNA"/>
</dbReference>
<keyword evidence="1" id="KW-0732">Signal</keyword>
<evidence type="ECO:0000313" key="2">
    <source>
        <dbReference type="EMBL" id="GII91611.1"/>
    </source>
</evidence>
<keyword evidence="3" id="KW-1185">Reference proteome</keyword>
<evidence type="ECO:0000256" key="1">
    <source>
        <dbReference type="SAM" id="SignalP"/>
    </source>
</evidence>
<comment type="caution">
    <text evidence="2">The sequence shown here is derived from an EMBL/GenBank/DDBJ whole genome shotgun (WGS) entry which is preliminary data.</text>
</comment>
<gene>
    <name evidence="2" type="ORF">Ssi02_18420</name>
</gene>
<evidence type="ECO:0008006" key="4">
    <source>
        <dbReference type="Google" id="ProtNLM"/>
    </source>
</evidence>
<evidence type="ECO:0000313" key="3">
    <source>
        <dbReference type="Proteomes" id="UP000606172"/>
    </source>
</evidence>
<name>A0A919RCW5_9ACTN</name>
<reference evidence="2" key="1">
    <citation type="submission" date="2021-01" db="EMBL/GenBank/DDBJ databases">
        <title>Whole genome shotgun sequence of Sinosporangium siamense NBRC 109515.</title>
        <authorList>
            <person name="Komaki H."/>
            <person name="Tamura T."/>
        </authorList>
    </citation>
    <scope>NUCLEOTIDE SEQUENCE</scope>
    <source>
        <strain evidence="2">NBRC 109515</strain>
    </source>
</reference>
<feature type="signal peptide" evidence="1">
    <location>
        <begin position="1"/>
        <end position="30"/>
    </location>
</feature>
<feature type="chain" id="PRO_5037621582" description="Lipoprotein" evidence="1">
    <location>
        <begin position="31"/>
        <end position="148"/>
    </location>
</feature>
<organism evidence="2 3">
    <name type="scientific">Sinosporangium siamense</name>
    <dbReference type="NCBI Taxonomy" id="1367973"/>
    <lineage>
        <taxon>Bacteria</taxon>
        <taxon>Bacillati</taxon>
        <taxon>Actinomycetota</taxon>
        <taxon>Actinomycetes</taxon>
        <taxon>Streptosporangiales</taxon>
        <taxon>Streptosporangiaceae</taxon>
        <taxon>Sinosporangium</taxon>
    </lineage>
</organism>